<keyword evidence="3 5" id="KW-0663">Pyridoxal phosphate</keyword>
<comment type="caution">
    <text evidence="6">The sequence shown here is derived from an EMBL/GenBank/DDBJ whole genome shotgun (WGS) entry which is preliminary data.</text>
</comment>
<dbReference type="InterPro" id="IPR043132">
    <property type="entry name" value="BCAT-like_C"/>
</dbReference>
<dbReference type="GO" id="GO:0005829">
    <property type="term" value="C:cytosol"/>
    <property type="evidence" value="ECO:0007669"/>
    <property type="project" value="TreeGrafter"/>
</dbReference>
<keyword evidence="6" id="KW-0032">Aminotransferase</keyword>
<dbReference type="InterPro" id="IPR018300">
    <property type="entry name" value="Aminotrans_IV_CS"/>
</dbReference>
<dbReference type="PROSITE" id="PS00770">
    <property type="entry name" value="AA_TRANSFER_CLASS_4"/>
    <property type="match status" value="1"/>
</dbReference>
<evidence type="ECO:0000256" key="2">
    <source>
        <dbReference type="ARBA" id="ARBA00009320"/>
    </source>
</evidence>
<dbReference type="GO" id="GO:0008696">
    <property type="term" value="F:4-amino-4-deoxychorismate lyase activity"/>
    <property type="evidence" value="ECO:0007669"/>
    <property type="project" value="TreeGrafter"/>
</dbReference>
<keyword evidence="6" id="KW-0808">Transferase</keyword>
<sequence length="275" mass="31713">MIALFNNKWVDNKISLNMSDRAIQFGDGLFETILYSNNTIHRIAMHLERLKQGCDAMRIKLPDFISNIIVCKSAIEKLIHRNQVQHQDLRIKIMVWRQEANQAGYSSDNTSAHTLIFVKPYSIHNIKEEISVGLSSEVKNHFWKMAPFKKLNSLPYIIASQEKDERQLDELIITNVNGNISECITSNIFWYQSGSFYTPSLNTGCVAGVRRKEFIIKLKALNYPILEVEEGIESLYNAEFAFITNSLSVKKIAKVENFKFPHSAIYESFIRKIEE</sequence>
<evidence type="ECO:0000256" key="5">
    <source>
        <dbReference type="RuleBase" id="RU004516"/>
    </source>
</evidence>
<evidence type="ECO:0000256" key="4">
    <source>
        <dbReference type="RuleBase" id="RU004106"/>
    </source>
</evidence>
<accession>A0A937F859</accession>
<dbReference type="GO" id="GO:0008483">
    <property type="term" value="F:transaminase activity"/>
    <property type="evidence" value="ECO:0007669"/>
    <property type="project" value="UniProtKB-KW"/>
</dbReference>
<reference evidence="6" key="1">
    <citation type="submission" date="2021-01" db="EMBL/GenBank/DDBJ databases">
        <title>Fulvivirga kasyanovii gen. nov., sp nov., a novel member of the phylum Bacteroidetes isolated from seawater in a mussel farm.</title>
        <authorList>
            <person name="Zhao L.-H."/>
            <person name="Wang Z.-J."/>
        </authorList>
    </citation>
    <scope>NUCLEOTIDE SEQUENCE</scope>
    <source>
        <strain evidence="6">2943</strain>
    </source>
</reference>
<dbReference type="Gene3D" id="3.20.10.10">
    <property type="entry name" value="D-amino Acid Aminotransferase, subunit A, domain 2"/>
    <property type="match status" value="1"/>
</dbReference>
<comment type="cofactor">
    <cofactor evidence="1 5">
        <name>pyridoxal 5'-phosphate</name>
        <dbReference type="ChEBI" id="CHEBI:597326"/>
    </cofactor>
</comment>
<dbReference type="Gene3D" id="3.30.470.10">
    <property type="match status" value="1"/>
</dbReference>
<dbReference type="InterPro" id="IPR043131">
    <property type="entry name" value="BCAT-like_N"/>
</dbReference>
<dbReference type="InterPro" id="IPR001544">
    <property type="entry name" value="Aminotrans_IV"/>
</dbReference>
<gene>
    <name evidence="6" type="ORF">JL102_06435</name>
</gene>
<dbReference type="GO" id="GO:0008153">
    <property type="term" value="P:4-aminobenzoate biosynthetic process"/>
    <property type="evidence" value="ECO:0007669"/>
    <property type="project" value="TreeGrafter"/>
</dbReference>
<dbReference type="Proteomes" id="UP000659388">
    <property type="component" value="Unassembled WGS sequence"/>
</dbReference>
<dbReference type="InterPro" id="IPR036038">
    <property type="entry name" value="Aminotransferase-like"/>
</dbReference>
<evidence type="ECO:0000256" key="1">
    <source>
        <dbReference type="ARBA" id="ARBA00001933"/>
    </source>
</evidence>
<dbReference type="PANTHER" id="PTHR42743">
    <property type="entry name" value="AMINO-ACID AMINOTRANSFERASE"/>
    <property type="match status" value="1"/>
</dbReference>
<dbReference type="RefSeq" id="WP_202243442.1">
    <property type="nucleotide sequence ID" value="NZ_JAESIY010000003.1"/>
</dbReference>
<keyword evidence="7" id="KW-1185">Reference proteome</keyword>
<evidence type="ECO:0000256" key="3">
    <source>
        <dbReference type="ARBA" id="ARBA00022898"/>
    </source>
</evidence>
<dbReference type="CDD" id="cd00449">
    <property type="entry name" value="PLPDE_IV"/>
    <property type="match status" value="1"/>
</dbReference>
<evidence type="ECO:0000313" key="6">
    <source>
        <dbReference type="EMBL" id="MBL3655758.1"/>
    </source>
</evidence>
<proteinExistence type="inferred from homology"/>
<dbReference type="SUPFAM" id="SSF56752">
    <property type="entry name" value="D-aminoacid aminotransferase-like PLP-dependent enzymes"/>
    <property type="match status" value="1"/>
</dbReference>
<dbReference type="InterPro" id="IPR050571">
    <property type="entry name" value="Class-IV_PLP-Dep_Aminotrnsfr"/>
</dbReference>
<organism evidence="6 7">
    <name type="scientific">Fulvivirga sediminis</name>
    <dbReference type="NCBI Taxonomy" id="2803949"/>
    <lineage>
        <taxon>Bacteria</taxon>
        <taxon>Pseudomonadati</taxon>
        <taxon>Bacteroidota</taxon>
        <taxon>Cytophagia</taxon>
        <taxon>Cytophagales</taxon>
        <taxon>Fulvivirgaceae</taxon>
        <taxon>Fulvivirga</taxon>
    </lineage>
</organism>
<dbReference type="EMBL" id="JAESIY010000003">
    <property type="protein sequence ID" value="MBL3655758.1"/>
    <property type="molecule type" value="Genomic_DNA"/>
</dbReference>
<evidence type="ECO:0000313" key="7">
    <source>
        <dbReference type="Proteomes" id="UP000659388"/>
    </source>
</evidence>
<protein>
    <submittedName>
        <fullName evidence="6">Aminotransferase class IV</fullName>
    </submittedName>
</protein>
<comment type="similarity">
    <text evidence="2 4">Belongs to the class-IV pyridoxal-phosphate-dependent aminotransferase family.</text>
</comment>
<dbReference type="Pfam" id="PF01063">
    <property type="entry name" value="Aminotran_4"/>
    <property type="match status" value="1"/>
</dbReference>
<name>A0A937F859_9BACT</name>
<dbReference type="AlphaFoldDB" id="A0A937F859"/>
<dbReference type="PANTHER" id="PTHR42743:SF2">
    <property type="entry name" value="AMINODEOXYCHORISMATE LYASE"/>
    <property type="match status" value="1"/>
</dbReference>